<comment type="cofactor">
    <cofactor evidence="1">
        <name>FAD</name>
        <dbReference type="ChEBI" id="CHEBI:57692"/>
    </cofactor>
</comment>
<evidence type="ECO:0000256" key="3">
    <source>
        <dbReference type="ARBA" id="ARBA00022630"/>
    </source>
</evidence>
<dbReference type="PANTHER" id="PTHR43429:SF3">
    <property type="entry name" value="NITRITE REDUCTASE [NAD(P)H]"/>
    <property type="match status" value="1"/>
</dbReference>
<dbReference type="SUPFAM" id="SSF51905">
    <property type="entry name" value="FAD/NAD(P)-binding domain"/>
    <property type="match status" value="1"/>
</dbReference>
<dbReference type="OrthoDB" id="9792592at2"/>
<organism evidence="6 7">
    <name type="scientific">Sediminitomix flava</name>
    <dbReference type="NCBI Taxonomy" id="379075"/>
    <lineage>
        <taxon>Bacteria</taxon>
        <taxon>Pseudomonadati</taxon>
        <taxon>Bacteroidota</taxon>
        <taxon>Cytophagia</taxon>
        <taxon>Cytophagales</taxon>
        <taxon>Flammeovirgaceae</taxon>
        <taxon>Sediminitomix</taxon>
    </lineage>
</organism>
<keyword evidence="4" id="KW-0274">FAD</keyword>
<evidence type="ECO:0000313" key="7">
    <source>
        <dbReference type="Proteomes" id="UP000245535"/>
    </source>
</evidence>
<evidence type="ECO:0000259" key="5">
    <source>
        <dbReference type="Pfam" id="PF07992"/>
    </source>
</evidence>
<feature type="domain" description="FAD/NAD(P)-binding" evidence="5">
    <location>
        <begin position="1"/>
        <end position="285"/>
    </location>
</feature>
<keyword evidence="3" id="KW-0285">Flavoprotein</keyword>
<dbReference type="Proteomes" id="UP000245535">
    <property type="component" value="Unassembled WGS sequence"/>
</dbReference>
<dbReference type="PRINTS" id="PR00469">
    <property type="entry name" value="PNDRDTASEII"/>
</dbReference>
<dbReference type="Gene3D" id="3.50.50.60">
    <property type="entry name" value="FAD/NAD(P)-binding domain"/>
    <property type="match status" value="2"/>
</dbReference>
<dbReference type="Pfam" id="PF07992">
    <property type="entry name" value="Pyr_redox_2"/>
    <property type="match status" value="1"/>
</dbReference>
<dbReference type="EMBL" id="QGDO01000001">
    <property type="protein sequence ID" value="PWJ44855.1"/>
    <property type="molecule type" value="Genomic_DNA"/>
</dbReference>
<comment type="caution">
    <text evidence="6">The sequence shown here is derived from an EMBL/GenBank/DDBJ whole genome shotgun (WGS) entry which is preliminary data.</text>
</comment>
<dbReference type="PRINTS" id="PR00368">
    <property type="entry name" value="FADPNR"/>
</dbReference>
<dbReference type="InterPro" id="IPR050260">
    <property type="entry name" value="FAD-bd_OxRdtase"/>
</dbReference>
<gene>
    <name evidence="6" type="ORF">BC781_1011241</name>
</gene>
<evidence type="ECO:0000256" key="2">
    <source>
        <dbReference type="ARBA" id="ARBA00006442"/>
    </source>
</evidence>
<protein>
    <submittedName>
        <fullName evidence="6">Pyridine nucleotide-disulfide oxidoreductase</fullName>
    </submittedName>
</protein>
<reference evidence="6 7" key="1">
    <citation type="submission" date="2018-03" db="EMBL/GenBank/DDBJ databases">
        <title>Genomic Encyclopedia of Archaeal and Bacterial Type Strains, Phase II (KMG-II): from individual species to whole genera.</title>
        <authorList>
            <person name="Goeker M."/>
        </authorList>
    </citation>
    <scope>NUCLEOTIDE SEQUENCE [LARGE SCALE GENOMIC DNA]</scope>
    <source>
        <strain evidence="6 7">DSM 28229</strain>
    </source>
</reference>
<name>A0A315ZGX6_SEDFL</name>
<dbReference type="InterPro" id="IPR036188">
    <property type="entry name" value="FAD/NAD-bd_sf"/>
</dbReference>
<accession>A0A315ZGX6</accession>
<proteinExistence type="inferred from homology"/>
<dbReference type="InterPro" id="IPR023753">
    <property type="entry name" value="FAD/NAD-binding_dom"/>
</dbReference>
<evidence type="ECO:0000313" key="6">
    <source>
        <dbReference type="EMBL" id="PWJ44855.1"/>
    </source>
</evidence>
<dbReference type="AlphaFoldDB" id="A0A315ZGX6"/>
<keyword evidence="7" id="KW-1185">Reference proteome</keyword>
<comment type="similarity">
    <text evidence="2">Belongs to the FAD-dependent oxidoreductase family.</text>
</comment>
<dbReference type="RefSeq" id="WP_109616322.1">
    <property type="nucleotide sequence ID" value="NZ_QGDO01000001.1"/>
</dbReference>
<sequence length="445" mass="51334">MHIVIIGNGIAGVTTARNIRKKSSARITIISSESQYFYSRTALMYIYMGHMKLEHTQPYENDFWKKNDIELVFKHVEKVSPNQKTLHLSDDSIISYDKLVIATGSKSRKLGVEGEDCKGVQGLYGLQDLENLEEISHTIKHAVVVGGGLIGIELAEMLLSRKIPVTILVREKGYWGNVLPHQESETVKRIISQHHADLRLQTTVERIIEDDNGHVKAIETNTGEIIDCQFVGVTVGVVPNIDFLKESKIETDRGILVNEFLETNVSNIYAVGDCAQHRQPPVGRRPIEQVWYTGRMQGEVLADNLLGKVRAYQPDNWFNSAKFFHLEYQTYGIVKPQLEPDEQTFYWQDKKTDKLVRFVFGNEDFELRGVNLLGIRFRHEVCNRWINEKRNIEYVLEHLEEVNFDPEFYKNYHAEIITKFNDEYPQFNVQVPSKNFFQKIAELIS</sequence>
<dbReference type="PANTHER" id="PTHR43429">
    <property type="entry name" value="PYRIDINE NUCLEOTIDE-DISULFIDE OXIDOREDUCTASE DOMAIN-CONTAINING"/>
    <property type="match status" value="1"/>
</dbReference>
<dbReference type="GO" id="GO:0016491">
    <property type="term" value="F:oxidoreductase activity"/>
    <property type="evidence" value="ECO:0007669"/>
    <property type="project" value="InterPro"/>
</dbReference>
<evidence type="ECO:0000256" key="1">
    <source>
        <dbReference type="ARBA" id="ARBA00001974"/>
    </source>
</evidence>
<evidence type="ECO:0000256" key="4">
    <source>
        <dbReference type="ARBA" id="ARBA00022827"/>
    </source>
</evidence>